<evidence type="ECO:0000256" key="7">
    <source>
        <dbReference type="ARBA" id="ARBA00023077"/>
    </source>
</evidence>
<dbReference type="InterPro" id="IPR012910">
    <property type="entry name" value="Plug_dom"/>
</dbReference>
<evidence type="ECO:0000313" key="18">
    <source>
        <dbReference type="Proteomes" id="UP001596492"/>
    </source>
</evidence>
<dbReference type="RefSeq" id="WP_382167006.1">
    <property type="nucleotide sequence ID" value="NZ_JBHTBR010000005.1"/>
</dbReference>
<organism evidence="17 18">
    <name type="scientific">Hirschia litorea</name>
    <dbReference type="NCBI Taxonomy" id="1199156"/>
    <lineage>
        <taxon>Bacteria</taxon>
        <taxon>Pseudomonadati</taxon>
        <taxon>Pseudomonadota</taxon>
        <taxon>Alphaproteobacteria</taxon>
        <taxon>Hyphomonadales</taxon>
        <taxon>Hyphomonadaceae</taxon>
        <taxon>Hirschia</taxon>
    </lineage>
</organism>
<evidence type="ECO:0000256" key="11">
    <source>
        <dbReference type="PROSITE-ProRule" id="PRU10143"/>
    </source>
</evidence>
<dbReference type="CDD" id="cd01347">
    <property type="entry name" value="ligand_gated_channel"/>
    <property type="match status" value="1"/>
</dbReference>
<keyword evidence="8 10" id="KW-0472">Membrane</keyword>
<dbReference type="SUPFAM" id="SSF56935">
    <property type="entry name" value="Porins"/>
    <property type="match status" value="1"/>
</dbReference>
<gene>
    <name evidence="17" type="ORF">ACFQS8_09075</name>
</gene>
<accession>A0ABW2IKT0</accession>
<keyword evidence="3 10" id="KW-0813">Transport</keyword>
<feature type="short sequence motif" description="TonB box" evidence="11">
    <location>
        <begin position="36"/>
        <end position="42"/>
    </location>
</feature>
<dbReference type="Pfam" id="PF07715">
    <property type="entry name" value="Plug"/>
    <property type="match status" value="1"/>
</dbReference>
<keyword evidence="17" id="KW-0675">Receptor</keyword>
<keyword evidence="6 14" id="KW-0732">Signal</keyword>
<evidence type="ECO:0000256" key="13">
    <source>
        <dbReference type="RuleBase" id="RU003357"/>
    </source>
</evidence>
<feature type="domain" description="TonB-dependent receptor-like beta-barrel" evidence="15">
    <location>
        <begin position="211"/>
        <end position="650"/>
    </location>
</feature>
<dbReference type="InterPro" id="IPR010916">
    <property type="entry name" value="TonB_box_CS"/>
</dbReference>
<dbReference type="InterPro" id="IPR010917">
    <property type="entry name" value="TonB_rcpt_CS"/>
</dbReference>
<name>A0ABW2IKT0_9PROT</name>
<evidence type="ECO:0000256" key="1">
    <source>
        <dbReference type="ARBA" id="ARBA00004571"/>
    </source>
</evidence>
<feature type="domain" description="TonB-dependent receptor plug" evidence="16">
    <location>
        <begin position="48"/>
        <end position="142"/>
    </location>
</feature>
<dbReference type="PANTHER" id="PTHR30069:SF41">
    <property type="entry name" value="HEME_HEMOPEXIN UTILIZATION PROTEIN C"/>
    <property type="match status" value="1"/>
</dbReference>
<sequence length="691" mass="76363">MAFNKFTLSVSLSVLAMALSNASAQEVEEKQSVQDTVVVVGALTDIDINSEDLELFQAASLTDVFRSVPSVSVGGGVGLAQKIYIRGLEDTMINVTIDGAPQGGTLFHHIGRVNIEPELLEQVQVQTGASEATFGFGAIAGAIRFKTKNANDLLEEDKSFGGKVKATYLSNDGYKGSASLYGRITDEIGIIGTYVYSDAENYKDGNGDEVYGTGASQELGFVKLSGDFDNGHSFSLSYEHRQEEADLGERPNWPVLADSLLFESEGTRGTAVANYGYETEAGNAVQLTGFWSNTEFFQGRTNRWGEYGAEIETIGFDIRSILNLGGHDIVAGFEHHQDKVSGQYLADYETWSAWSWDPNTGYFEEQGSLFGAYIQDKWRPFEKLLLTAGARFDSYDLDMETYDESTRSDGFSFNGGLDYAVLDGLNFNIGYAEAFRGKEIGDGFTLERGPNRLRLHPDLQPETVGNFETGFVYTKGGFKGSIAYYDMQIDNVIFDQIGNSSFAEDSIYADLRQDSFFYDNIGTYDSTGIEVRAEYQSGPFYVSAFYNQNDSELNGRKIEGYEEVGLGTSVGDNWNLTAGFTPNDRLSFQASLTQYLDLNDIETLYRAVELGWIDETQFVDKPGYTVVDLFATWQPFETEMVEFSAAVYNLFDEQYLAHASVADYNHIAGWEGVSGVAERGRDIRVTAALKF</sequence>
<comment type="subcellular location">
    <subcellularLocation>
        <location evidence="1 10">Cell outer membrane</location>
        <topology evidence="1 10">Multi-pass membrane protein</topology>
    </subcellularLocation>
</comment>
<keyword evidence="7 11" id="KW-0798">TonB box</keyword>
<evidence type="ECO:0000256" key="12">
    <source>
        <dbReference type="PROSITE-ProRule" id="PRU10144"/>
    </source>
</evidence>
<evidence type="ECO:0000256" key="4">
    <source>
        <dbReference type="ARBA" id="ARBA00022452"/>
    </source>
</evidence>
<feature type="short sequence motif" description="TonB C-terminal box" evidence="12">
    <location>
        <begin position="674"/>
        <end position="691"/>
    </location>
</feature>
<evidence type="ECO:0000256" key="9">
    <source>
        <dbReference type="ARBA" id="ARBA00023237"/>
    </source>
</evidence>
<dbReference type="InterPro" id="IPR037066">
    <property type="entry name" value="Plug_dom_sf"/>
</dbReference>
<dbReference type="PROSITE" id="PS52016">
    <property type="entry name" value="TONB_DEPENDENT_REC_3"/>
    <property type="match status" value="1"/>
</dbReference>
<evidence type="ECO:0000256" key="6">
    <source>
        <dbReference type="ARBA" id="ARBA00022729"/>
    </source>
</evidence>
<dbReference type="InterPro" id="IPR000531">
    <property type="entry name" value="Beta-barrel_TonB"/>
</dbReference>
<keyword evidence="18" id="KW-1185">Reference proteome</keyword>
<evidence type="ECO:0000256" key="14">
    <source>
        <dbReference type="SAM" id="SignalP"/>
    </source>
</evidence>
<dbReference type="InterPro" id="IPR039426">
    <property type="entry name" value="TonB-dep_rcpt-like"/>
</dbReference>
<evidence type="ECO:0000256" key="5">
    <source>
        <dbReference type="ARBA" id="ARBA00022692"/>
    </source>
</evidence>
<dbReference type="Gene3D" id="2.40.170.20">
    <property type="entry name" value="TonB-dependent receptor, beta-barrel domain"/>
    <property type="match status" value="1"/>
</dbReference>
<protein>
    <submittedName>
        <fullName evidence="17">TonB-dependent receptor domain-containing protein</fullName>
    </submittedName>
</protein>
<evidence type="ECO:0000313" key="17">
    <source>
        <dbReference type="EMBL" id="MFC7291764.1"/>
    </source>
</evidence>
<evidence type="ECO:0000256" key="2">
    <source>
        <dbReference type="ARBA" id="ARBA00009810"/>
    </source>
</evidence>
<feature type="chain" id="PRO_5046990328" evidence="14">
    <location>
        <begin position="25"/>
        <end position="691"/>
    </location>
</feature>
<proteinExistence type="inferred from homology"/>
<evidence type="ECO:0000256" key="8">
    <source>
        <dbReference type="ARBA" id="ARBA00023136"/>
    </source>
</evidence>
<comment type="caution">
    <text evidence="17">The sequence shown here is derived from an EMBL/GenBank/DDBJ whole genome shotgun (WGS) entry which is preliminary data.</text>
</comment>
<evidence type="ECO:0000259" key="15">
    <source>
        <dbReference type="Pfam" id="PF00593"/>
    </source>
</evidence>
<evidence type="ECO:0000259" key="16">
    <source>
        <dbReference type="Pfam" id="PF07715"/>
    </source>
</evidence>
<dbReference type="PROSITE" id="PS00430">
    <property type="entry name" value="TONB_DEPENDENT_REC_1"/>
    <property type="match status" value="1"/>
</dbReference>
<dbReference type="Gene3D" id="2.170.130.10">
    <property type="entry name" value="TonB-dependent receptor, plug domain"/>
    <property type="match status" value="1"/>
</dbReference>
<reference evidence="18" key="1">
    <citation type="journal article" date="2019" name="Int. J. Syst. Evol. Microbiol.">
        <title>The Global Catalogue of Microorganisms (GCM) 10K type strain sequencing project: providing services to taxonomists for standard genome sequencing and annotation.</title>
        <authorList>
            <consortium name="The Broad Institute Genomics Platform"/>
            <consortium name="The Broad Institute Genome Sequencing Center for Infectious Disease"/>
            <person name="Wu L."/>
            <person name="Ma J."/>
        </authorList>
    </citation>
    <scope>NUCLEOTIDE SEQUENCE [LARGE SCALE GENOMIC DNA]</scope>
    <source>
        <strain evidence="18">CCUG 51308</strain>
    </source>
</reference>
<evidence type="ECO:0000256" key="3">
    <source>
        <dbReference type="ARBA" id="ARBA00022448"/>
    </source>
</evidence>
<dbReference type="EMBL" id="JBHTBR010000005">
    <property type="protein sequence ID" value="MFC7291764.1"/>
    <property type="molecule type" value="Genomic_DNA"/>
</dbReference>
<dbReference type="Pfam" id="PF00593">
    <property type="entry name" value="TonB_dep_Rec_b-barrel"/>
    <property type="match status" value="1"/>
</dbReference>
<comment type="similarity">
    <text evidence="2 10 13">Belongs to the TonB-dependent receptor family.</text>
</comment>
<evidence type="ECO:0000256" key="10">
    <source>
        <dbReference type="PROSITE-ProRule" id="PRU01360"/>
    </source>
</evidence>
<dbReference type="InterPro" id="IPR036942">
    <property type="entry name" value="Beta-barrel_TonB_sf"/>
</dbReference>
<keyword evidence="4 10" id="KW-1134">Transmembrane beta strand</keyword>
<keyword evidence="9 10" id="KW-0998">Cell outer membrane</keyword>
<dbReference type="PANTHER" id="PTHR30069">
    <property type="entry name" value="TONB-DEPENDENT OUTER MEMBRANE RECEPTOR"/>
    <property type="match status" value="1"/>
</dbReference>
<dbReference type="Proteomes" id="UP001596492">
    <property type="component" value="Unassembled WGS sequence"/>
</dbReference>
<keyword evidence="5 10" id="KW-0812">Transmembrane</keyword>
<dbReference type="PROSITE" id="PS01156">
    <property type="entry name" value="TONB_DEPENDENT_REC_2"/>
    <property type="match status" value="1"/>
</dbReference>
<feature type="signal peptide" evidence="14">
    <location>
        <begin position="1"/>
        <end position="24"/>
    </location>
</feature>